<accession>A0A838CRE3</accession>
<organism evidence="2 3">
    <name type="scientific">Halobacillus locisalis</name>
    <dbReference type="NCBI Taxonomy" id="220753"/>
    <lineage>
        <taxon>Bacteria</taxon>
        <taxon>Bacillati</taxon>
        <taxon>Bacillota</taxon>
        <taxon>Bacilli</taxon>
        <taxon>Bacillales</taxon>
        <taxon>Bacillaceae</taxon>
        <taxon>Halobacillus</taxon>
    </lineage>
</organism>
<comment type="caution">
    <text evidence="2">The sequence shown here is derived from an EMBL/GenBank/DDBJ whole genome shotgun (WGS) entry which is preliminary data.</text>
</comment>
<dbReference type="NCBIfam" id="NF005804">
    <property type="entry name" value="PRK07659.1"/>
    <property type="match status" value="1"/>
</dbReference>
<sequence>MKFFTIEEKENMIHLKIARGGKYNALNAEMLKEFAEAVQAVQEMPGQVVVLSGEGDGFCAGGDLAMMREIGDSSTYEQVMNHIESIVITLYSMPKVVISAVHGPVVGLGLSIALAADYVMAEVNAKISMNFIGIGLAPDGGGHFWLEQRLGTQQAKQFAWQGQQLTAKEAYDLKLIDIVVQGSVQDEAEQLATKWSRKPLQSMIATKNIYHQHGLDQLLNYLSRERVTQWELRKTEDHREGVHAFMEKRVPDFRGK</sequence>
<dbReference type="Proteomes" id="UP000571017">
    <property type="component" value="Unassembled WGS sequence"/>
</dbReference>
<reference evidence="2 3" key="1">
    <citation type="journal article" date="2004" name="Extremophiles">
        <title>Halobacillus locisalis sp. nov., a halophilic bacterium isolated from a marine solar saltern of the Yellow Sea in Korea.</title>
        <authorList>
            <person name="Yoon J.H."/>
            <person name="Kang K.H."/>
            <person name="Oh T.K."/>
            <person name="Park Y.H."/>
        </authorList>
    </citation>
    <scope>NUCLEOTIDE SEQUENCE [LARGE SCALE GENOMIC DNA]</scope>
    <source>
        <strain evidence="2 3">KCTC 3788</strain>
    </source>
</reference>
<dbReference type="EMBL" id="JACEFG010000001">
    <property type="protein sequence ID" value="MBA2174580.1"/>
    <property type="molecule type" value="Genomic_DNA"/>
</dbReference>
<dbReference type="InterPro" id="IPR001753">
    <property type="entry name" value="Enoyl-CoA_hydra/iso"/>
</dbReference>
<proteinExistence type="inferred from homology"/>
<dbReference type="AlphaFoldDB" id="A0A838CRE3"/>
<keyword evidence="3" id="KW-1185">Reference proteome</keyword>
<gene>
    <name evidence="2" type="ORF">H0266_06615</name>
</gene>
<evidence type="ECO:0000313" key="3">
    <source>
        <dbReference type="Proteomes" id="UP000571017"/>
    </source>
</evidence>
<dbReference type="Pfam" id="PF00378">
    <property type="entry name" value="ECH_1"/>
    <property type="match status" value="1"/>
</dbReference>
<dbReference type="InterPro" id="IPR029045">
    <property type="entry name" value="ClpP/crotonase-like_dom_sf"/>
</dbReference>
<dbReference type="SUPFAM" id="SSF52096">
    <property type="entry name" value="ClpP/crotonase"/>
    <property type="match status" value="1"/>
</dbReference>
<dbReference type="PANTHER" id="PTHR43459:SF1">
    <property type="entry name" value="EG:BACN32G11.4 PROTEIN"/>
    <property type="match status" value="1"/>
</dbReference>
<name>A0A838CRE3_9BACI</name>
<evidence type="ECO:0000256" key="1">
    <source>
        <dbReference type="ARBA" id="ARBA00005254"/>
    </source>
</evidence>
<dbReference type="Gene3D" id="1.10.12.10">
    <property type="entry name" value="Lyase 2-enoyl-coa Hydratase, Chain A, domain 2"/>
    <property type="match status" value="1"/>
</dbReference>
<protein>
    <submittedName>
        <fullName evidence="2">Enoyl-CoA hydratase</fullName>
        <ecNumber evidence="2">4.2.1.17</ecNumber>
    </submittedName>
</protein>
<dbReference type="CDD" id="cd06558">
    <property type="entry name" value="crotonase-like"/>
    <property type="match status" value="1"/>
</dbReference>
<evidence type="ECO:0000313" key="2">
    <source>
        <dbReference type="EMBL" id="MBA2174580.1"/>
    </source>
</evidence>
<dbReference type="PANTHER" id="PTHR43459">
    <property type="entry name" value="ENOYL-COA HYDRATASE"/>
    <property type="match status" value="1"/>
</dbReference>
<dbReference type="RefSeq" id="WP_181471569.1">
    <property type="nucleotide sequence ID" value="NZ_JACEFG010000001.1"/>
</dbReference>
<keyword evidence="2" id="KW-0456">Lyase</keyword>
<dbReference type="Gene3D" id="3.90.226.10">
    <property type="entry name" value="2-enoyl-CoA Hydratase, Chain A, domain 1"/>
    <property type="match status" value="1"/>
</dbReference>
<dbReference type="InterPro" id="IPR014748">
    <property type="entry name" value="Enoyl-CoA_hydra_C"/>
</dbReference>
<dbReference type="EC" id="4.2.1.17" evidence="2"/>
<dbReference type="GO" id="GO:0004300">
    <property type="term" value="F:enoyl-CoA hydratase activity"/>
    <property type="evidence" value="ECO:0007669"/>
    <property type="project" value="UniProtKB-EC"/>
</dbReference>
<comment type="similarity">
    <text evidence="1">Belongs to the enoyl-CoA hydratase/isomerase family.</text>
</comment>